<proteinExistence type="predicted"/>
<sequence>MVDCHAHVFPPKIAPKLAAAIGREFGTRPAGDGSAEDLLKHLDRAGLSHALCFTAALRPDQLIPANSWMLSLRRAHSRLIPLGTVHPGHPSWEAELDRLERNGIRGLKIHPDLCGIALDSPRWNPVWEAAQGRFLMMIHMGPIKKAGATLSRPRDLALILKRFPGLAVIAAHLGGLYLWEETLAHLAGLDLYMDTSCCPGVVPEPAFAAILKRHDPERILFGSDYPLFAPDEQQAALGRLLARIGMPCEKVFRNGASLARRLQTDGFPDLAPPPGH</sequence>
<dbReference type="Proteomes" id="UP000198635">
    <property type="component" value="Unassembled WGS sequence"/>
</dbReference>
<organism evidence="3 4">
    <name type="scientific">Desulfomicrobium apsheronum</name>
    <dbReference type="NCBI Taxonomy" id="52560"/>
    <lineage>
        <taxon>Bacteria</taxon>
        <taxon>Pseudomonadati</taxon>
        <taxon>Thermodesulfobacteriota</taxon>
        <taxon>Desulfovibrionia</taxon>
        <taxon>Desulfovibrionales</taxon>
        <taxon>Desulfomicrobiaceae</taxon>
        <taxon>Desulfomicrobium</taxon>
    </lineage>
</organism>
<dbReference type="Gene3D" id="3.20.20.140">
    <property type="entry name" value="Metal-dependent hydrolases"/>
    <property type="match status" value="1"/>
</dbReference>
<dbReference type="OrthoDB" id="1407586at2"/>
<dbReference type="PANTHER" id="PTHR21240:SF28">
    <property type="entry name" value="ISO-OROTATE DECARBOXYLASE (EUROFUNG)"/>
    <property type="match status" value="1"/>
</dbReference>
<dbReference type="STRING" id="52560.SAMN04488082_101349"/>
<dbReference type="GO" id="GO:0016787">
    <property type="term" value="F:hydrolase activity"/>
    <property type="evidence" value="ECO:0007669"/>
    <property type="project" value="InterPro"/>
</dbReference>
<accession>A0A1I3NR98</accession>
<dbReference type="AlphaFoldDB" id="A0A1I3NR98"/>
<dbReference type="GO" id="GO:0005737">
    <property type="term" value="C:cytoplasm"/>
    <property type="evidence" value="ECO:0007669"/>
    <property type="project" value="TreeGrafter"/>
</dbReference>
<keyword evidence="1" id="KW-0456">Lyase</keyword>
<evidence type="ECO:0000259" key="2">
    <source>
        <dbReference type="Pfam" id="PF04909"/>
    </source>
</evidence>
<evidence type="ECO:0000256" key="1">
    <source>
        <dbReference type="ARBA" id="ARBA00023239"/>
    </source>
</evidence>
<dbReference type="SUPFAM" id="SSF51556">
    <property type="entry name" value="Metallo-dependent hydrolases"/>
    <property type="match status" value="1"/>
</dbReference>
<feature type="domain" description="Amidohydrolase-related" evidence="2">
    <location>
        <begin position="2"/>
        <end position="240"/>
    </location>
</feature>
<dbReference type="InterPro" id="IPR032466">
    <property type="entry name" value="Metal_Hydrolase"/>
</dbReference>
<dbReference type="RefSeq" id="WP_092372404.1">
    <property type="nucleotide sequence ID" value="NZ_FORX01000001.1"/>
</dbReference>
<evidence type="ECO:0000313" key="3">
    <source>
        <dbReference type="EMBL" id="SFJ11256.1"/>
    </source>
</evidence>
<dbReference type="EMBL" id="FORX01000001">
    <property type="protein sequence ID" value="SFJ11256.1"/>
    <property type="molecule type" value="Genomic_DNA"/>
</dbReference>
<dbReference type="InterPro" id="IPR006680">
    <property type="entry name" value="Amidohydro-rel"/>
</dbReference>
<dbReference type="GO" id="GO:0019748">
    <property type="term" value="P:secondary metabolic process"/>
    <property type="evidence" value="ECO:0007669"/>
    <property type="project" value="TreeGrafter"/>
</dbReference>
<dbReference type="CDD" id="cd01292">
    <property type="entry name" value="metallo-dependent_hydrolases"/>
    <property type="match status" value="1"/>
</dbReference>
<dbReference type="PANTHER" id="PTHR21240">
    <property type="entry name" value="2-AMINO-3-CARBOXYLMUCONATE-6-SEMIALDEHYDE DECARBOXYLASE"/>
    <property type="match status" value="1"/>
</dbReference>
<dbReference type="InterPro" id="IPR032465">
    <property type="entry name" value="ACMSD"/>
</dbReference>
<name>A0A1I3NR98_9BACT</name>
<protein>
    <recommendedName>
        <fullName evidence="2">Amidohydrolase-related domain-containing protein</fullName>
    </recommendedName>
</protein>
<gene>
    <name evidence="3" type="ORF">SAMN04488082_101349</name>
</gene>
<evidence type="ECO:0000313" key="4">
    <source>
        <dbReference type="Proteomes" id="UP000198635"/>
    </source>
</evidence>
<dbReference type="GO" id="GO:0016831">
    <property type="term" value="F:carboxy-lyase activity"/>
    <property type="evidence" value="ECO:0007669"/>
    <property type="project" value="InterPro"/>
</dbReference>
<reference evidence="4" key="1">
    <citation type="submission" date="2016-10" db="EMBL/GenBank/DDBJ databases">
        <authorList>
            <person name="Varghese N."/>
            <person name="Submissions S."/>
        </authorList>
    </citation>
    <scope>NUCLEOTIDE SEQUENCE [LARGE SCALE GENOMIC DNA]</scope>
    <source>
        <strain evidence="4">DSM 5918</strain>
    </source>
</reference>
<dbReference type="Pfam" id="PF04909">
    <property type="entry name" value="Amidohydro_2"/>
    <property type="match status" value="1"/>
</dbReference>
<keyword evidence="4" id="KW-1185">Reference proteome</keyword>